<protein>
    <recommendedName>
        <fullName evidence="10">FZ domain-containing protein</fullName>
    </recommendedName>
</protein>
<keyword evidence="2" id="KW-0812">Transmembrane</keyword>
<dbReference type="GO" id="GO:0098703">
    <property type="term" value="P:calcium ion import across plasma membrane"/>
    <property type="evidence" value="ECO:0007669"/>
    <property type="project" value="TreeGrafter"/>
</dbReference>
<keyword evidence="4" id="KW-0472">Membrane</keyword>
<dbReference type="PANTHER" id="PTHR15819:SF11">
    <property type="entry name" value="MID1, ISOFORM A"/>
    <property type="match status" value="1"/>
</dbReference>
<dbReference type="OMA" id="PSPHCTD"/>
<comment type="similarity">
    <text evidence="6">Belongs to the NALF family.</text>
</comment>
<evidence type="ECO:0000256" key="6">
    <source>
        <dbReference type="ARBA" id="ARBA00029445"/>
    </source>
</evidence>
<feature type="region of interest" description="Disordered" evidence="7">
    <location>
        <begin position="68"/>
        <end position="121"/>
    </location>
</feature>
<feature type="compositionally biased region" description="Polar residues" evidence="7">
    <location>
        <begin position="107"/>
        <end position="121"/>
    </location>
</feature>
<dbReference type="GO" id="GO:0015275">
    <property type="term" value="F:stretch-activated, monoatomic cation-selective, calcium channel activity"/>
    <property type="evidence" value="ECO:0007669"/>
    <property type="project" value="TreeGrafter"/>
</dbReference>
<dbReference type="AlphaFoldDB" id="A0A8C4PW95"/>
<keyword evidence="5" id="KW-0325">Glycoprotein</keyword>
<evidence type="ECO:0000256" key="7">
    <source>
        <dbReference type="SAM" id="MobiDB-lite"/>
    </source>
</evidence>
<comment type="subcellular location">
    <subcellularLocation>
        <location evidence="1">Membrane</location>
        <topology evidence="1">Multi-pass membrane protein</topology>
    </subcellularLocation>
</comment>
<evidence type="ECO:0000256" key="2">
    <source>
        <dbReference type="ARBA" id="ARBA00022692"/>
    </source>
</evidence>
<dbReference type="Ensembl" id="ENSEBUT00000001436.1">
    <property type="protein sequence ID" value="ENSEBUP00000001117.1"/>
    <property type="gene ID" value="ENSEBUG00000001018.1"/>
</dbReference>
<evidence type="ECO:0000256" key="5">
    <source>
        <dbReference type="ARBA" id="ARBA00023180"/>
    </source>
</evidence>
<reference evidence="8" key="1">
    <citation type="submission" date="2025-08" db="UniProtKB">
        <authorList>
            <consortium name="Ensembl"/>
        </authorList>
    </citation>
    <scope>IDENTIFICATION</scope>
</reference>
<organism evidence="8 9">
    <name type="scientific">Eptatretus burgeri</name>
    <name type="common">Inshore hagfish</name>
    <dbReference type="NCBI Taxonomy" id="7764"/>
    <lineage>
        <taxon>Eukaryota</taxon>
        <taxon>Metazoa</taxon>
        <taxon>Chordata</taxon>
        <taxon>Craniata</taxon>
        <taxon>Vertebrata</taxon>
        <taxon>Cyclostomata</taxon>
        <taxon>Myxini</taxon>
        <taxon>Myxiniformes</taxon>
        <taxon>Myxinidae</taxon>
        <taxon>Eptatretinae</taxon>
        <taxon>Eptatretus</taxon>
    </lineage>
</organism>
<sequence length="320" mass="35929">THTDSGWTQMGLDWTRSRSPGPAAVSEKPCAESERTQRWRRCLANLLFFTVLLSHHLWCSAEGKLAGHYHGQGDQGSKRRTPNSSREFDLHSPWPGMERLHSKRSDPNWTNGLGGRNTSPVPNRISKLTLINGSTSGRPRSRAGSGFNPHSMTAKFFCNFSTLSHCPAGPSEPSDWGCPIQLLLRVDSEIRAQYRQFVLVLDKYQQPESYSVKACLPHCKLAYKAWLCSYMWHDLPNACHPPISCPHLCWNVQSSCPYLPPDSEDRMIYGGLSSFICTGEKVLLGLKFQCTNVKTMAKSNSPQTGIQFQTKDCIFLYSIC</sequence>
<keyword evidence="9" id="KW-1185">Reference proteome</keyword>
<evidence type="ECO:0000256" key="4">
    <source>
        <dbReference type="ARBA" id="ARBA00023136"/>
    </source>
</evidence>
<evidence type="ECO:0008006" key="10">
    <source>
        <dbReference type="Google" id="ProtNLM"/>
    </source>
</evidence>
<evidence type="ECO:0000256" key="1">
    <source>
        <dbReference type="ARBA" id="ARBA00004141"/>
    </source>
</evidence>
<proteinExistence type="inferred from homology"/>
<dbReference type="GO" id="GO:0005886">
    <property type="term" value="C:plasma membrane"/>
    <property type="evidence" value="ECO:0007669"/>
    <property type="project" value="TreeGrafter"/>
</dbReference>
<feature type="region of interest" description="Disordered" evidence="7">
    <location>
        <begin position="1"/>
        <end position="30"/>
    </location>
</feature>
<dbReference type="GeneTree" id="ENSGT00940000155696"/>
<reference evidence="8" key="2">
    <citation type="submission" date="2025-09" db="UniProtKB">
        <authorList>
            <consortium name="Ensembl"/>
        </authorList>
    </citation>
    <scope>IDENTIFICATION</scope>
</reference>
<name>A0A8C4PW95_EPTBU</name>
<dbReference type="Proteomes" id="UP000694388">
    <property type="component" value="Unplaced"/>
</dbReference>
<evidence type="ECO:0000256" key="3">
    <source>
        <dbReference type="ARBA" id="ARBA00022989"/>
    </source>
</evidence>
<dbReference type="InterPro" id="IPR055288">
    <property type="entry name" value="NALCN_aux_factor_1/2"/>
</dbReference>
<dbReference type="PANTHER" id="PTHR15819">
    <property type="entry name" value="TRANSMEMBRANE PROTEIN FAM155"/>
    <property type="match status" value="1"/>
</dbReference>
<keyword evidence="3" id="KW-1133">Transmembrane helix</keyword>
<accession>A0A8C4PW95</accession>
<evidence type="ECO:0000313" key="8">
    <source>
        <dbReference type="Ensembl" id="ENSEBUP00000001117.1"/>
    </source>
</evidence>
<evidence type="ECO:0000313" key="9">
    <source>
        <dbReference type="Proteomes" id="UP000694388"/>
    </source>
</evidence>